<accession>A0A7S2CAJ7</accession>
<reference evidence="1" key="1">
    <citation type="submission" date="2021-01" db="EMBL/GenBank/DDBJ databases">
        <authorList>
            <person name="Corre E."/>
            <person name="Pelletier E."/>
            <person name="Niang G."/>
            <person name="Scheremetjew M."/>
            <person name="Finn R."/>
            <person name="Kale V."/>
            <person name="Holt S."/>
            <person name="Cochrane G."/>
            <person name="Meng A."/>
            <person name="Brown T."/>
            <person name="Cohen L."/>
        </authorList>
    </citation>
    <scope>NUCLEOTIDE SEQUENCE</scope>
    <source>
        <strain evidence="1">CCMP1381</strain>
    </source>
</reference>
<gene>
    <name evidence="1" type="ORF">DSPE1174_LOCUS13272</name>
</gene>
<proteinExistence type="predicted"/>
<name>A0A7S2CAJ7_9STRA</name>
<dbReference type="AlphaFoldDB" id="A0A7S2CAJ7"/>
<evidence type="ECO:0000313" key="1">
    <source>
        <dbReference type="EMBL" id="CAD9419705.1"/>
    </source>
</evidence>
<sequence>MDFFEKGGVGSIIKNTIYAFSIGLVLWDVYINSPLFERKSAPMSIDERLNGVTVESRVIQDTVEEKEEKDKRVLRQIVEDNFEPTVVDVPTDVFNIKPQ</sequence>
<protein>
    <submittedName>
        <fullName evidence="1">Uncharacterized protein</fullName>
    </submittedName>
</protein>
<organism evidence="1">
    <name type="scientific">Octactis speculum</name>
    <dbReference type="NCBI Taxonomy" id="3111310"/>
    <lineage>
        <taxon>Eukaryota</taxon>
        <taxon>Sar</taxon>
        <taxon>Stramenopiles</taxon>
        <taxon>Ochrophyta</taxon>
        <taxon>Dictyochophyceae</taxon>
        <taxon>Dictyochales</taxon>
        <taxon>Dictyochaceae</taxon>
        <taxon>Octactis</taxon>
    </lineage>
</organism>
<dbReference type="EMBL" id="HBGS01026137">
    <property type="protein sequence ID" value="CAD9419705.1"/>
    <property type="molecule type" value="Transcribed_RNA"/>
</dbReference>